<dbReference type="STRING" id="754436.JCM19237_5106"/>
<protein>
    <submittedName>
        <fullName evidence="1">Putative exported protein</fullName>
    </submittedName>
</protein>
<sequence length="344" mass="37288">MQEGVLEPVREGVREHVVKRAMGIFPPSAMRGILALVVIFAVSPTVQAAEGISDVLRWRTVNDLTVPTTVSKYSHQPEPPHWQVGLTTHFYNGKAHGENALIDAVSFESVSLDILWRPDIALAERWTYAMHVQLPYVSIDTRSSSTVSGFDNASANASGLGDIVFTPIMLAYTMDDHWQTDLQLAFYAPTGQDASTGKPSLSTHYWSIVPTVAISYHQPVTGQYASLHASVGFNTPNDKTDYDSGDIARLSATVEQRALLLGGMVGIGLSGVGVQQLSADSGKGVSAHSKSATTFRFWSWGPRVSYHTAVANAVLSASLMWQNEFATQATTEGDHVTFALQVTY</sequence>
<accession>A0A090QIX8</accession>
<evidence type="ECO:0000313" key="1">
    <source>
        <dbReference type="EMBL" id="GAL02213.1"/>
    </source>
</evidence>
<evidence type="ECO:0000313" key="2">
    <source>
        <dbReference type="Proteomes" id="UP000029227"/>
    </source>
</evidence>
<comment type="caution">
    <text evidence="1">The sequence shown here is derived from an EMBL/GenBank/DDBJ whole genome shotgun (WGS) entry which is preliminary data.</text>
</comment>
<gene>
    <name evidence="1" type="ORF">JCM19237_5106</name>
</gene>
<dbReference type="EMBL" id="BBMN01000001">
    <property type="protein sequence ID" value="GAL02213.1"/>
    <property type="molecule type" value="Genomic_DNA"/>
</dbReference>
<dbReference type="AlphaFoldDB" id="A0A090QIX8"/>
<dbReference type="InterPro" id="IPR025737">
    <property type="entry name" value="FApF"/>
</dbReference>
<proteinExistence type="predicted"/>
<reference evidence="1 2" key="1">
    <citation type="journal article" date="2014" name="Genome Announc.">
        <title>Draft Genome Sequences of Two Vibrionaceae Species, Vibrio ponticus C121 and Photobacterium aphoticum C119, Isolated as Coral Reef Microbiota.</title>
        <authorList>
            <person name="Al-saari N."/>
            <person name="Meirelles P.M."/>
            <person name="Mino S."/>
            <person name="Suda W."/>
            <person name="Oshima K."/>
            <person name="Hattori M."/>
            <person name="Ohkuma M."/>
            <person name="Thompson F.L."/>
            <person name="Gomez-Gil B."/>
            <person name="Sawabe T."/>
            <person name="Sawabe T."/>
        </authorList>
    </citation>
    <scope>NUCLEOTIDE SEQUENCE [LARGE SCALE GENOMIC DNA]</scope>
    <source>
        <strain evidence="1 2">JCM 19237</strain>
    </source>
</reference>
<dbReference type="Pfam" id="PF13557">
    <property type="entry name" value="Phenol_MetA_deg"/>
    <property type="match status" value="1"/>
</dbReference>
<dbReference type="eggNOG" id="COG4313">
    <property type="taxonomic scope" value="Bacteria"/>
</dbReference>
<organism evidence="1 2">
    <name type="scientific">Photobacterium aphoticum</name>
    <dbReference type="NCBI Taxonomy" id="754436"/>
    <lineage>
        <taxon>Bacteria</taxon>
        <taxon>Pseudomonadati</taxon>
        <taxon>Pseudomonadota</taxon>
        <taxon>Gammaproteobacteria</taxon>
        <taxon>Vibrionales</taxon>
        <taxon>Vibrionaceae</taxon>
        <taxon>Photobacterium</taxon>
    </lineage>
</organism>
<name>A0A090QIX8_9GAMM</name>
<dbReference type="Proteomes" id="UP000029227">
    <property type="component" value="Unassembled WGS sequence"/>
</dbReference>